<dbReference type="EMBL" id="JARAOO010000006">
    <property type="protein sequence ID" value="KAJ7965479.1"/>
    <property type="molecule type" value="Genomic_DNA"/>
</dbReference>
<organism evidence="2 3">
    <name type="scientific">Quillaja saponaria</name>
    <name type="common">Soap bark tree</name>
    <dbReference type="NCBI Taxonomy" id="32244"/>
    <lineage>
        <taxon>Eukaryota</taxon>
        <taxon>Viridiplantae</taxon>
        <taxon>Streptophyta</taxon>
        <taxon>Embryophyta</taxon>
        <taxon>Tracheophyta</taxon>
        <taxon>Spermatophyta</taxon>
        <taxon>Magnoliopsida</taxon>
        <taxon>eudicotyledons</taxon>
        <taxon>Gunneridae</taxon>
        <taxon>Pentapetalae</taxon>
        <taxon>rosids</taxon>
        <taxon>fabids</taxon>
        <taxon>Fabales</taxon>
        <taxon>Quillajaceae</taxon>
        <taxon>Quillaja</taxon>
    </lineage>
</organism>
<evidence type="ECO:0000256" key="1">
    <source>
        <dbReference type="SAM" id="MobiDB-lite"/>
    </source>
</evidence>
<feature type="compositionally biased region" description="Polar residues" evidence="1">
    <location>
        <begin position="54"/>
        <end position="64"/>
    </location>
</feature>
<dbReference type="KEGG" id="qsa:O6P43_015113"/>
<dbReference type="AlphaFoldDB" id="A0AAD7LWF0"/>
<dbReference type="Proteomes" id="UP001163823">
    <property type="component" value="Chromosome 6"/>
</dbReference>
<protein>
    <submittedName>
        <fullName evidence="2">Uncharacterized protein</fullName>
    </submittedName>
</protein>
<proteinExistence type="predicted"/>
<sequence>MEPLPKPTGKMVTVETEPRFKPKKGSVFPAKRKSVKTMMAQTIADSCLKMIQPHNASNSKTGNSVYPHPPQVSGDSD</sequence>
<evidence type="ECO:0000313" key="2">
    <source>
        <dbReference type="EMBL" id="KAJ7965479.1"/>
    </source>
</evidence>
<evidence type="ECO:0000313" key="3">
    <source>
        <dbReference type="Proteomes" id="UP001163823"/>
    </source>
</evidence>
<accession>A0AAD7LWF0</accession>
<reference evidence="2" key="1">
    <citation type="journal article" date="2023" name="Science">
        <title>Elucidation of the pathway for biosynthesis of saponin adjuvants from the soapbark tree.</title>
        <authorList>
            <person name="Reed J."/>
            <person name="Orme A."/>
            <person name="El-Demerdash A."/>
            <person name="Owen C."/>
            <person name="Martin L.B.B."/>
            <person name="Misra R.C."/>
            <person name="Kikuchi S."/>
            <person name="Rejzek M."/>
            <person name="Martin A.C."/>
            <person name="Harkess A."/>
            <person name="Leebens-Mack J."/>
            <person name="Louveau T."/>
            <person name="Stephenson M.J."/>
            <person name="Osbourn A."/>
        </authorList>
    </citation>
    <scope>NUCLEOTIDE SEQUENCE</scope>
    <source>
        <strain evidence="2">S10</strain>
    </source>
</reference>
<gene>
    <name evidence="2" type="ORF">O6P43_015113</name>
</gene>
<keyword evidence="3" id="KW-1185">Reference proteome</keyword>
<name>A0AAD7LWF0_QUISA</name>
<feature type="region of interest" description="Disordered" evidence="1">
    <location>
        <begin position="53"/>
        <end position="77"/>
    </location>
</feature>
<comment type="caution">
    <text evidence="2">The sequence shown here is derived from an EMBL/GenBank/DDBJ whole genome shotgun (WGS) entry which is preliminary data.</text>
</comment>